<evidence type="ECO:0000313" key="1">
    <source>
        <dbReference type="EMBL" id="PSU95168.1"/>
    </source>
</evidence>
<dbReference type="RefSeq" id="WP_036793442.1">
    <property type="nucleotide sequence ID" value="NZ_LN794352.1"/>
</dbReference>
<dbReference type="GeneID" id="29942558"/>
<accession>A0A2T3KE44</accession>
<protein>
    <submittedName>
        <fullName evidence="1">DUF4250 domain-containing protein</fullName>
    </submittedName>
</protein>
<dbReference type="InterPro" id="IPR025346">
    <property type="entry name" value="DUF4250"/>
</dbReference>
<dbReference type="eggNOG" id="ENOG50339TV">
    <property type="taxonomic scope" value="Bacteria"/>
</dbReference>
<comment type="caution">
    <text evidence="1">The sequence shown here is derived from an EMBL/GenBank/DDBJ whole genome shotgun (WGS) entry which is preliminary data.</text>
</comment>
<gene>
    <name evidence="1" type="ORF">C9J27_18630</name>
</gene>
<dbReference type="Proteomes" id="UP000241426">
    <property type="component" value="Unassembled WGS sequence"/>
</dbReference>
<proteinExistence type="predicted"/>
<evidence type="ECO:0000313" key="2">
    <source>
        <dbReference type="Proteomes" id="UP000241426"/>
    </source>
</evidence>
<organism evidence="1 2">
    <name type="scientific">Photobacterium kishitanii</name>
    <dbReference type="NCBI Taxonomy" id="318456"/>
    <lineage>
        <taxon>Bacteria</taxon>
        <taxon>Pseudomonadati</taxon>
        <taxon>Pseudomonadota</taxon>
        <taxon>Gammaproteobacteria</taxon>
        <taxon>Vibrionales</taxon>
        <taxon>Vibrionaceae</taxon>
        <taxon>Photobacterium</taxon>
    </lineage>
</organism>
<reference evidence="1 2" key="1">
    <citation type="submission" date="2018-01" db="EMBL/GenBank/DDBJ databases">
        <title>Whole genome sequencing of Histamine producing bacteria.</title>
        <authorList>
            <person name="Butler K."/>
        </authorList>
    </citation>
    <scope>NUCLEOTIDE SEQUENCE [LARGE SCALE GENOMIC DNA]</scope>
    <source>
        <strain evidence="1 2">FS-7.2</strain>
    </source>
</reference>
<dbReference type="AlphaFoldDB" id="A0A0B7JAI3"/>
<sequence>MDLSKFETMDTVMLMSIVNMKIRDEFNTLDDLVKFFDINRDQLIAKLATGGFDFLPEVQQFR</sequence>
<dbReference type="EMBL" id="PYNF01000020">
    <property type="protein sequence ID" value="PSU95168.1"/>
    <property type="molecule type" value="Genomic_DNA"/>
</dbReference>
<accession>A0A0B7JAI3</accession>
<name>A0A0B7JAI3_9GAMM</name>
<dbReference type="Pfam" id="PF14056">
    <property type="entry name" value="DUF4250"/>
    <property type="match status" value="1"/>
</dbReference>